<accession>A0A6N1NFQ5</accession>
<dbReference type="KEGG" id="vg:80517479"/>
<reference evidence="3" key="2">
    <citation type="journal article" date="2018" name="Nat. Commun.">
        <title>Tailed giant Tupanvirus possesses the most complete translational apparatus of the known virosphere.</title>
        <authorList>
            <person name="Abrahao J."/>
            <person name="Silva L."/>
            <person name="Silva L.S."/>
            <person name="Khalil J.Y.B."/>
            <person name="Rodrigues R."/>
            <person name="Arantes T."/>
            <person name="Assis F."/>
            <person name="Boratto P."/>
            <person name="Andrade M."/>
            <person name="Kroon E.G."/>
            <person name="Ribeiro B."/>
            <person name="Bergier I."/>
            <person name="Seligmann H."/>
            <person name="Ghigo E."/>
            <person name="Colson P."/>
            <person name="Levasseur A."/>
            <person name="Kroemer G."/>
            <person name="Raoult D."/>
            <person name="La Scola B."/>
        </authorList>
    </citation>
    <scope>NUCLEOTIDE SEQUENCE [LARGE SCALE GENOMIC DNA]</scope>
    <source>
        <strain evidence="3">Deep ocean</strain>
    </source>
</reference>
<feature type="domain" description="Minor capsid protein P9 transmembrane helices" evidence="2">
    <location>
        <begin position="22"/>
        <end position="90"/>
    </location>
</feature>
<organism evidence="3">
    <name type="scientific">Tupanvirus deep ocean</name>
    <dbReference type="NCBI Taxonomy" id="2126984"/>
    <lineage>
        <taxon>Viruses</taxon>
        <taxon>Varidnaviria</taxon>
        <taxon>Bamfordvirae</taxon>
        <taxon>Nucleocytoviricota</taxon>
        <taxon>Megaviricetes</taxon>
        <taxon>Imitervirales</taxon>
        <taxon>Mimiviridae</taxon>
        <taxon>Megamimivirinae</taxon>
        <taxon>Tupanvirus</taxon>
        <taxon>Tupanvirus altamarinense</taxon>
    </lineage>
</organism>
<evidence type="ECO:0000256" key="1">
    <source>
        <dbReference type="SAM" id="Phobius"/>
    </source>
</evidence>
<protein>
    <recommendedName>
        <fullName evidence="2">Minor capsid protein P9 transmembrane helices domain-containing protein</fullName>
    </recommendedName>
</protein>
<sequence>MTDNINYNSTHTNNYQNSDNIFWLDDPTILFRNGNYYRIFPTTEMTKIQMLNSLTLFFLYLTILYLLFCSNWDYIYIPIIAIIIIIFLYFIQKHDSNESATEHFSETNFYDTNKKIKKNTEKKSCRKPTMNNPFMNITMADLMDDPERDSACIEPKDINKEMISNYNDKIFNDVNDVYDRGHAQRQFYTMPVTTIPNDQTAFAKWLYEAPETCKENSVNCLRHEDIRFSRYNPVIDKVGKFDTP</sequence>
<dbReference type="Pfam" id="PF19066">
    <property type="entry name" value="P9_TM"/>
    <property type="match status" value="1"/>
</dbReference>
<keyword evidence="1" id="KW-0812">Transmembrane</keyword>
<dbReference type="GeneID" id="80517479"/>
<feature type="transmembrane region" description="Helical" evidence="1">
    <location>
        <begin position="74"/>
        <end position="91"/>
    </location>
</feature>
<evidence type="ECO:0000313" key="3">
    <source>
        <dbReference type="EMBL" id="QKU34169.1"/>
    </source>
</evidence>
<proteinExistence type="predicted"/>
<dbReference type="EMBL" id="MF405918">
    <property type="protein sequence ID" value="QKU34169.1"/>
    <property type="molecule type" value="Genomic_DNA"/>
</dbReference>
<feature type="transmembrane region" description="Helical" evidence="1">
    <location>
        <begin position="48"/>
        <end position="68"/>
    </location>
</feature>
<keyword evidence="1" id="KW-1133">Transmembrane helix</keyword>
<dbReference type="RefSeq" id="YP_010780788.1">
    <property type="nucleotide sequence ID" value="NC_075038.1"/>
</dbReference>
<reference evidence="3" key="1">
    <citation type="submission" date="2017-06" db="EMBL/GenBank/DDBJ databases">
        <authorList>
            <person name="Assis F.L."/>
            <person name="Abrahao J.S."/>
            <person name="Silva L."/>
            <person name="Khalil J.B."/>
            <person name="Rodrigues R."/>
            <person name="Silva L.S."/>
            <person name="Boratto P."/>
            <person name="Andrade M."/>
            <person name="Kroon E.G."/>
            <person name="Ribeiro B."/>
            <person name="Bergier I."/>
            <person name="Seligmann H."/>
            <person name="Ghigo E."/>
            <person name="Colson P."/>
            <person name="Levasseur A."/>
            <person name="Raoult D."/>
            <person name="Scola B.L."/>
        </authorList>
    </citation>
    <scope>NUCLEOTIDE SEQUENCE</scope>
    <source>
        <strain evidence="3">Deep ocean</strain>
    </source>
</reference>
<dbReference type="InterPro" id="IPR043915">
    <property type="entry name" value="P9_TM"/>
</dbReference>
<name>A0A6N1NFQ5_9VIRU</name>
<evidence type="ECO:0000259" key="2">
    <source>
        <dbReference type="Pfam" id="PF19066"/>
    </source>
</evidence>
<keyword evidence="1" id="KW-0472">Membrane</keyword>